<dbReference type="PANTHER" id="PTHR46825">
    <property type="entry name" value="D-ALANYL-D-ALANINE-CARBOXYPEPTIDASE/ENDOPEPTIDASE AMPH"/>
    <property type="match status" value="1"/>
</dbReference>
<accession>A0A9X9XFC3</accession>
<keyword evidence="3" id="KW-1185">Reference proteome</keyword>
<dbReference type="PANTHER" id="PTHR46825:SF9">
    <property type="entry name" value="BETA-LACTAMASE-RELATED DOMAIN-CONTAINING PROTEIN"/>
    <property type="match status" value="1"/>
</dbReference>
<dbReference type="Gene3D" id="3.40.710.10">
    <property type="entry name" value="DD-peptidase/beta-lactamase superfamily"/>
    <property type="match status" value="1"/>
</dbReference>
<reference evidence="2" key="1">
    <citation type="submission" date="2020-01" db="EMBL/GenBank/DDBJ databases">
        <authorList>
            <person name="Rat A."/>
        </authorList>
    </citation>
    <scope>NUCLEOTIDE SEQUENCE</scope>
    <source>
        <strain evidence="2">LMG 31228</strain>
    </source>
</reference>
<dbReference type="EMBL" id="JAAEDL010000018">
    <property type="protein sequence ID" value="MBR0682409.1"/>
    <property type="molecule type" value="Genomic_DNA"/>
</dbReference>
<organism evidence="2 3">
    <name type="scientific">Neoroseomonas eburnea</name>
    <dbReference type="NCBI Taxonomy" id="1346889"/>
    <lineage>
        <taxon>Bacteria</taxon>
        <taxon>Pseudomonadati</taxon>
        <taxon>Pseudomonadota</taxon>
        <taxon>Alphaproteobacteria</taxon>
        <taxon>Acetobacterales</taxon>
        <taxon>Acetobacteraceae</taxon>
        <taxon>Neoroseomonas</taxon>
    </lineage>
</organism>
<dbReference type="Pfam" id="PF00144">
    <property type="entry name" value="Beta-lactamase"/>
    <property type="match status" value="1"/>
</dbReference>
<gene>
    <name evidence="2" type="ORF">GXW74_18095</name>
</gene>
<dbReference type="InterPro" id="IPR001466">
    <property type="entry name" value="Beta-lactam-related"/>
</dbReference>
<dbReference type="InterPro" id="IPR012338">
    <property type="entry name" value="Beta-lactam/transpept-like"/>
</dbReference>
<comment type="caution">
    <text evidence="2">The sequence shown here is derived from an EMBL/GenBank/DDBJ whole genome shotgun (WGS) entry which is preliminary data.</text>
</comment>
<dbReference type="Proteomes" id="UP001138709">
    <property type="component" value="Unassembled WGS sequence"/>
</dbReference>
<protein>
    <submittedName>
        <fullName evidence="2">Beta-lactamase family protein</fullName>
    </submittedName>
</protein>
<evidence type="ECO:0000259" key="1">
    <source>
        <dbReference type="Pfam" id="PF00144"/>
    </source>
</evidence>
<feature type="domain" description="Beta-lactamase-related" evidence="1">
    <location>
        <begin position="22"/>
        <end position="327"/>
    </location>
</feature>
<dbReference type="AlphaFoldDB" id="A0A9X9XFC3"/>
<dbReference type="InterPro" id="IPR050491">
    <property type="entry name" value="AmpC-like"/>
</dbReference>
<name>A0A9X9XFC3_9PROT</name>
<dbReference type="RefSeq" id="WP_211847938.1">
    <property type="nucleotide sequence ID" value="NZ_JAAEDL010000018.1"/>
</dbReference>
<reference evidence="2" key="2">
    <citation type="journal article" date="2021" name="Syst. Appl. Microbiol.">
        <title>Roseomonas hellenica sp. nov., isolated from roots of wild-growing Alkanna tinctoria.</title>
        <authorList>
            <person name="Rat A."/>
            <person name="Naranjo H.D."/>
            <person name="Lebbe L."/>
            <person name="Cnockaert M."/>
            <person name="Krigas N."/>
            <person name="Grigoriadou K."/>
            <person name="Maloupa E."/>
            <person name="Willems A."/>
        </authorList>
    </citation>
    <scope>NUCLEOTIDE SEQUENCE</scope>
    <source>
        <strain evidence="2">LMG 31228</strain>
    </source>
</reference>
<evidence type="ECO:0000313" key="2">
    <source>
        <dbReference type="EMBL" id="MBR0682409.1"/>
    </source>
</evidence>
<proteinExistence type="predicted"/>
<sequence length="513" mass="53085">MTHPDWTAAIAEAEAIAAAWASPGAATPGGTILLFDRDGIRGAASAGMASLQHGIPFAPATPSRFASITKHVLCAFALARGIDLAAPLGGLLPALPAPIAAVPVLRALSMTGGIPDLLQSYALCGVPASAGVDAAALDAFTDALPGLDFAPGTEMSYSNTGYRLVEQVLARRGEVFGAWVEGALNAALGTGFRFPSGWERPIAGLADGYWREGPEAPWRVGSYGMALSASGALAGSAEDLATWLRALLRGDGPAGDALARLATPAPLADGRASHYGLGLHVTEIAGHRLIGHGGHLPGFKNHFLLDPEGGTGIVLLSNREETEPYLPALRVMARLLGLEPPRTGAPVLPQGLFVEEHGPAWLELRDGSATFMGSRDALLPGATAGEAIALSPYLPMRLRRDGDGIAGEVGHAARRFRPVAPDARLHPDMAGTWRAGAQHAEITIGITADGHGLAAAGSGPLHRRVELAPLAADRALMPIGAAPWPGRACLWLRAPGVLRVATNRSRVIDFLRA</sequence>
<dbReference type="SUPFAM" id="SSF56601">
    <property type="entry name" value="beta-lactamase/transpeptidase-like"/>
    <property type="match status" value="1"/>
</dbReference>
<evidence type="ECO:0000313" key="3">
    <source>
        <dbReference type="Proteomes" id="UP001138709"/>
    </source>
</evidence>